<keyword evidence="1" id="KW-0812">Transmembrane</keyword>
<sequence>MAFCTQWIDDETAATSIEYAFIAALIALGIVGAVGEIAPALNSIFERVAEPM</sequence>
<evidence type="ECO:0000313" key="2">
    <source>
        <dbReference type="EMBL" id="RDD63932.1"/>
    </source>
</evidence>
<organism evidence="2 3">
    <name type="scientific">Ferruginivarius sediminum</name>
    <dbReference type="NCBI Taxonomy" id="2661937"/>
    <lineage>
        <taxon>Bacteria</taxon>
        <taxon>Pseudomonadati</taxon>
        <taxon>Pseudomonadota</taxon>
        <taxon>Alphaproteobacteria</taxon>
        <taxon>Rhodospirillales</taxon>
        <taxon>Rhodospirillaceae</taxon>
        <taxon>Ferruginivarius</taxon>
    </lineage>
</organism>
<gene>
    <name evidence="2" type="ORF">DRB17_00265</name>
</gene>
<keyword evidence="1" id="KW-1133">Transmembrane helix</keyword>
<dbReference type="Pfam" id="PF04964">
    <property type="entry name" value="Flp_Fap"/>
    <property type="match status" value="1"/>
</dbReference>
<reference evidence="2 3" key="1">
    <citation type="submission" date="2018-07" db="EMBL/GenBank/DDBJ databases">
        <title>Venubactetium sediminum gen. nov., sp. nov., isolated from a marine solar saltern.</title>
        <authorList>
            <person name="Wang S."/>
        </authorList>
    </citation>
    <scope>NUCLEOTIDE SEQUENCE [LARGE SCALE GENOMIC DNA]</scope>
    <source>
        <strain evidence="2 3">WD2A32</strain>
    </source>
</reference>
<dbReference type="AlphaFoldDB" id="A0A369TGG9"/>
<keyword evidence="3" id="KW-1185">Reference proteome</keyword>
<keyword evidence="1" id="KW-0472">Membrane</keyword>
<proteinExistence type="predicted"/>
<accession>A0A369TGG9</accession>
<dbReference type="InterPro" id="IPR007047">
    <property type="entry name" value="Flp_Fap"/>
</dbReference>
<evidence type="ECO:0000313" key="3">
    <source>
        <dbReference type="Proteomes" id="UP000253941"/>
    </source>
</evidence>
<comment type="caution">
    <text evidence="2">The sequence shown here is derived from an EMBL/GenBank/DDBJ whole genome shotgun (WGS) entry which is preliminary data.</text>
</comment>
<protein>
    <submittedName>
        <fullName evidence="2">Flp family type IVb pilin</fullName>
    </submittedName>
</protein>
<feature type="transmembrane region" description="Helical" evidence="1">
    <location>
        <begin position="20"/>
        <end position="45"/>
    </location>
</feature>
<evidence type="ECO:0000256" key="1">
    <source>
        <dbReference type="SAM" id="Phobius"/>
    </source>
</evidence>
<name>A0A369TGG9_9PROT</name>
<dbReference type="EMBL" id="QPMH01000001">
    <property type="protein sequence ID" value="RDD63932.1"/>
    <property type="molecule type" value="Genomic_DNA"/>
</dbReference>
<dbReference type="Proteomes" id="UP000253941">
    <property type="component" value="Unassembled WGS sequence"/>
</dbReference>